<dbReference type="GO" id="GO:0003723">
    <property type="term" value="F:RNA binding"/>
    <property type="evidence" value="ECO:0007669"/>
    <property type="project" value="UniProtKB-UniRule"/>
</dbReference>
<dbReference type="Gene3D" id="3.10.450.30">
    <property type="entry name" value="Microbial ribonucleases"/>
    <property type="match status" value="1"/>
</dbReference>
<evidence type="ECO:0000256" key="5">
    <source>
        <dbReference type="ARBA" id="ARBA00022722"/>
    </source>
</evidence>
<dbReference type="GO" id="GO:0004521">
    <property type="term" value="F:RNA endonuclease activity"/>
    <property type="evidence" value="ECO:0007669"/>
    <property type="project" value="UniProtKB-UniRule"/>
</dbReference>
<dbReference type="OrthoDB" id="5326845at2"/>
<comment type="similarity">
    <text evidence="2 7">Belongs to the ribonuclease N1/T1 family.</text>
</comment>
<evidence type="ECO:0000256" key="8">
    <source>
        <dbReference type="PIRSR" id="PIRSR001013-1"/>
    </source>
</evidence>
<dbReference type="SUPFAM" id="SSF53933">
    <property type="entry name" value="Microbial ribonucleases"/>
    <property type="match status" value="1"/>
</dbReference>
<dbReference type="PRINTS" id="PR00117">
    <property type="entry name" value="BARNASE"/>
</dbReference>
<dbReference type="PIRSF" id="PIRSF001013">
    <property type="entry name" value="Barnase"/>
    <property type="match status" value="1"/>
</dbReference>
<gene>
    <name evidence="9" type="ORF">A3Q29_06235</name>
</gene>
<keyword evidence="6 7" id="KW-0378">Hydrolase</keyword>
<dbReference type="InterPro" id="IPR016191">
    <property type="entry name" value="Ribonuclease/ribotoxin"/>
</dbReference>
<feature type="active site" description="Proton donor" evidence="8">
    <location>
        <position position="152"/>
    </location>
</feature>
<dbReference type="AlphaFoldDB" id="A0A1S1HQ44"/>
<evidence type="ECO:0000256" key="4">
    <source>
        <dbReference type="ARBA" id="ARBA00022525"/>
    </source>
</evidence>
<protein>
    <recommendedName>
        <fullName evidence="3 7">Ribonuclease</fullName>
        <ecNumber evidence="7">3.1.27.-</ecNumber>
    </recommendedName>
</protein>
<keyword evidence="7" id="KW-0255">Endonuclease</keyword>
<evidence type="ECO:0000256" key="1">
    <source>
        <dbReference type="ARBA" id="ARBA00004613"/>
    </source>
</evidence>
<dbReference type="InterPro" id="IPR000026">
    <property type="entry name" value="N1-like"/>
</dbReference>
<keyword evidence="4 7" id="KW-0964">Secreted</keyword>
<feature type="active site" description="Proton acceptor" evidence="8">
    <location>
        <position position="123"/>
    </location>
</feature>
<evidence type="ECO:0000313" key="9">
    <source>
        <dbReference type="EMBL" id="OHT23526.1"/>
    </source>
</evidence>
<dbReference type="GO" id="GO:0005576">
    <property type="term" value="C:extracellular region"/>
    <property type="evidence" value="ECO:0007669"/>
    <property type="project" value="UniProtKB-SubCell"/>
</dbReference>
<evidence type="ECO:0000256" key="3">
    <source>
        <dbReference type="ARBA" id="ARBA00022214"/>
    </source>
</evidence>
<dbReference type="RefSeq" id="WP_070928955.1">
    <property type="nucleotide sequence ID" value="NZ_VAUE01000013.1"/>
</dbReference>
<evidence type="ECO:0000256" key="6">
    <source>
        <dbReference type="ARBA" id="ARBA00022801"/>
    </source>
</evidence>
<accession>A0A1S1HQ44</accession>
<dbReference type="EMBL" id="LVIE01000179">
    <property type="protein sequence ID" value="OHT23526.1"/>
    <property type="molecule type" value="Genomic_DNA"/>
</dbReference>
<comment type="caution">
    <text evidence="9">The sequence shown here is derived from an EMBL/GenBank/DDBJ whole genome shotgun (WGS) entry which is preliminary data.</text>
</comment>
<organism evidence="9 10">
    <name type="scientific">Providencia stuartii</name>
    <dbReference type="NCBI Taxonomy" id="588"/>
    <lineage>
        <taxon>Bacteria</taxon>
        <taxon>Pseudomonadati</taxon>
        <taxon>Pseudomonadota</taxon>
        <taxon>Gammaproteobacteria</taxon>
        <taxon>Enterobacterales</taxon>
        <taxon>Morganellaceae</taxon>
        <taxon>Providencia</taxon>
    </lineage>
</organism>
<keyword evidence="10" id="KW-1185">Reference proteome</keyword>
<comment type="subcellular location">
    <subcellularLocation>
        <location evidence="1 7">Secreted</location>
    </subcellularLocation>
</comment>
<reference evidence="9 10" key="1">
    <citation type="submission" date="2016-03" db="EMBL/GenBank/DDBJ databases">
        <title>Genome sequence of Providencia stuartii strain, isolated from the salivary glands of larval Lucilia sericata.</title>
        <authorList>
            <person name="Yuan Y."/>
            <person name="Zhang Y."/>
            <person name="Fu S."/>
            <person name="Crippen T.L."/>
            <person name="Visi D."/>
            <person name="Benbow M.E."/>
            <person name="Allen M."/>
            <person name="Tomberlin J.K."/>
            <person name="Sze S.-H."/>
            <person name="Tarone A.M."/>
        </authorList>
    </citation>
    <scope>NUCLEOTIDE SEQUENCE [LARGE SCALE GENOMIC DNA]</scope>
    <source>
        <strain evidence="9 10">Crippen</strain>
    </source>
</reference>
<evidence type="ECO:0000256" key="7">
    <source>
        <dbReference type="PIRNR" id="PIRNR001013"/>
    </source>
</evidence>
<evidence type="ECO:0000256" key="2">
    <source>
        <dbReference type="ARBA" id="ARBA00009006"/>
    </source>
</evidence>
<dbReference type="EC" id="3.1.27.-" evidence="7"/>
<name>A0A1S1HQ44_PROST</name>
<evidence type="ECO:0000313" key="10">
    <source>
        <dbReference type="Proteomes" id="UP000179588"/>
    </source>
</evidence>
<keyword evidence="5 7" id="KW-0540">Nuclease</keyword>
<dbReference type="Proteomes" id="UP000179588">
    <property type="component" value="Unassembled WGS sequence"/>
</dbReference>
<sequence length="160" mass="17995">MNKRVISLVLMAILIVLSLYFNTGEQQGAKQADTPVTTTEQTIAVQNAQKIDELTKQANVVSYLQKHQQLPSFYITKKAARDAGWNPKQGNLCEALPGKAIGGDRFSNREKQLPTAPNRQWYEADLNYNCGHRGADRLLYSSDGMIYVTADHYKSFEKIN</sequence>
<proteinExistence type="inferred from homology"/>
<dbReference type="GO" id="GO:0016787">
    <property type="term" value="F:hydrolase activity"/>
    <property type="evidence" value="ECO:0007669"/>
    <property type="project" value="UniProtKB-KW"/>
</dbReference>
<dbReference type="Pfam" id="PF00545">
    <property type="entry name" value="Ribonuclease"/>
    <property type="match status" value="1"/>
</dbReference>
<dbReference type="InterPro" id="IPR001887">
    <property type="entry name" value="Barnase"/>
</dbReference>